<keyword evidence="1" id="KW-0812">Transmembrane</keyword>
<dbReference type="OrthoDB" id="10010524at2"/>
<keyword evidence="1" id="KW-1133">Transmembrane helix</keyword>
<evidence type="ECO:0000313" key="3">
    <source>
        <dbReference type="Proteomes" id="UP000198662"/>
    </source>
</evidence>
<proteinExistence type="predicted"/>
<keyword evidence="1" id="KW-0472">Membrane</keyword>
<dbReference type="Proteomes" id="UP000198662">
    <property type="component" value="Unassembled WGS sequence"/>
</dbReference>
<name>A0A1G9LNA3_9ACTN</name>
<organism evidence="2 3">
    <name type="scientific">Glycomyces sambucus</name>
    <dbReference type="NCBI Taxonomy" id="380244"/>
    <lineage>
        <taxon>Bacteria</taxon>
        <taxon>Bacillati</taxon>
        <taxon>Actinomycetota</taxon>
        <taxon>Actinomycetes</taxon>
        <taxon>Glycomycetales</taxon>
        <taxon>Glycomycetaceae</taxon>
        <taxon>Glycomyces</taxon>
    </lineage>
</organism>
<dbReference type="STRING" id="380244.SAMN05216298_4606"/>
<reference evidence="3" key="1">
    <citation type="submission" date="2016-10" db="EMBL/GenBank/DDBJ databases">
        <authorList>
            <person name="Varghese N."/>
            <person name="Submissions S."/>
        </authorList>
    </citation>
    <scope>NUCLEOTIDE SEQUENCE [LARGE SCALE GENOMIC DNA]</scope>
    <source>
        <strain evidence="3">CGMCC 4.3147</strain>
    </source>
</reference>
<evidence type="ECO:0000256" key="1">
    <source>
        <dbReference type="SAM" id="Phobius"/>
    </source>
</evidence>
<feature type="transmembrane region" description="Helical" evidence="1">
    <location>
        <begin position="6"/>
        <end position="29"/>
    </location>
</feature>
<dbReference type="EMBL" id="FNGF01000007">
    <property type="protein sequence ID" value="SDL63005.1"/>
    <property type="molecule type" value="Genomic_DNA"/>
</dbReference>
<keyword evidence="3" id="KW-1185">Reference proteome</keyword>
<dbReference type="AlphaFoldDB" id="A0A1G9LNA3"/>
<evidence type="ECO:0000313" key="2">
    <source>
        <dbReference type="EMBL" id="SDL63005.1"/>
    </source>
</evidence>
<dbReference type="RefSeq" id="WP_091053786.1">
    <property type="nucleotide sequence ID" value="NZ_FNGF01000007.1"/>
</dbReference>
<accession>A0A1G9LNA3</accession>
<gene>
    <name evidence="2" type="ORF">SAMN05216298_4606</name>
</gene>
<feature type="transmembrane region" description="Helical" evidence="1">
    <location>
        <begin position="50"/>
        <end position="70"/>
    </location>
</feature>
<protein>
    <submittedName>
        <fullName evidence="2">Uncharacterized protein</fullName>
    </submittedName>
</protein>
<sequence length="197" mass="21159">MHAIYDVAAMLALAAGLALLILLVLRLLAPAAVRRRDVPRPTRAARIESWVVPAVFLLAMAAVGAAQVAYGSPAGERGPVPVEVLEVGECERPVAGLGLVVACDLSGWSATVPSDRLLADGERFRVLGGEPVEAGDRVVRYRLAWWESLPMIPDPQWRSVADESRPDLRWTSVLPVVGLLGYGLSRRVVGRRAAVRA</sequence>